<evidence type="ECO:0000256" key="3">
    <source>
        <dbReference type="PIRSR" id="PIRSR613078-2"/>
    </source>
</evidence>
<dbReference type="InterPro" id="IPR029033">
    <property type="entry name" value="His_PPase_superfam"/>
</dbReference>
<dbReference type="Pfam" id="PF00300">
    <property type="entry name" value="His_Phos_1"/>
    <property type="match status" value="1"/>
</dbReference>
<accession>A0AAP4BSX7</accession>
<dbReference type="PIRSF" id="PIRSF036922">
    <property type="entry name" value="RNaseH_PGAM"/>
    <property type="match status" value="1"/>
</dbReference>
<dbReference type="PANTHER" id="PTHR48100:SF62">
    <property type="entry name" value="GLUCOSYL-3-PHOSPHOGLYCERATE PHOSPHATASE"/>
    <property type="match status" value="1"/>
</dbReference>
<feature type="active site" description="Tele-phosphohistidine intermediate" evidence="1">
    <location>
        <position position="203"/>
    </location>
</feature>
<feature type="region of interest" description="Disordered" evidence="4">
    <location>
        <begin position="135"/>
        <end position="189"/>
    </location>
</feature>
<protein>
    <submittedName>
        <fullName evidence="6">Bifunctional RNase H/acid phosphatase</fullName>
    </submittedName>
</protein>
<dbReference type="Gene3D" id="3.30.420.10">
    <property type="entry name" value="Ribonuclease H-like superfamily/Ribonuclease H"/>
    <property type="match status" value="1"/>
</dbReference>
<feature type="binding site" evidence="3">
    <location>
        <position position="253"/>
    </location>
    <ligand>
        <name>substrate</name>
    </ligand>
</feature>
<dbReference type="NCBIfam" id="NF005567">
    <property type="entry name" value="PRK07238.1"/>
    <property type="match status" value="1"/>
</dbReference>
<dbReference type="GO" id="GO:0003676">
    <property type="term" value="F:nucleic acid binding"/>
    <property type="evidence" value="ECO:0007669"/>
    <property type="project" value="InterPro"/>
</dbReference>
<dbReference type="GO" id="GO:0005737">
    <property type="term" value="C:cytoplasm"/>
    <property type="evidence" value="ECO:0007669"/>
    <property type="project" value="TreeGrafter"/>
</dbReference>
<dbReference type="Gene3D" id="3.40.50.1240">
    <property type="entry name" value="Phosphoglycerate mutase-like"/>
    <property type="match status" value="1"/>
</dbReference>
<evidence type="ECO:0000256" key="1">
    <source>
        <dbReference type="PIRSR" id="PIRSR036922-1"/>
    </source>
</evidence>
<dbReference type="RefSeq" id="WP_284589228.1">
    <property type="nucleotide sequence ID" value="NZ_JASNUC010000014.1"/>
</dbReference>
<dbReference type="InterPro" id="IPR013078">
    <property type="entry name" value="His_Pase_superF_clade-1"/>
</dbReference>
<feature type="domain" description="RNase H type-1" evidence="5">
    <location>
        <begin position="1"/>
        <end position="140"/>
    </location>
</feature>
<evidence type="ECO:0000259" key="5">
    <source>
        <dbReference type="PROSITE" id="PS50879"/>
    </source>
</evidence>
<reference evidence="6" key="1">
    <citation type="submission" date="2023-05" db="EMBL/GenBank/DDBJ databases">
        <title>Metabolic capabilities are highly conserved among human nasal-associated Corynebacterium species in pangenomic analyses.</title>
        <authorList>
            <person name="Tran T.H."/>
            <person name="Roberts A.Q."/>
            <person name="Escapa I.F."/>
            <person name="Gao W."/>
            <person name="Conlan S."/>
            <person name="Kong H."/>
            <person name="Segre J.A."/>
            <person name="Kelly M.S."/>
            <person name="Lemon K.P."/>
        </authorList>
    </citation>
    <scope>NUCLEOTIDE SEQUENCE</scope>
    <source>
        <strain evidence="6">KPL2773</strain>
    </source>
</reference>
<name>A0AAP4BSX7_9CORY</name>
<organism evidence="6 7">
    <name type="scientific">Corynebacterium pseudodiphtheriticum</name>
    <dbReference type="NCBI Taxonomy" id="37637"/>
    <lineage>
        <taxon>Bacteria</taxon>
        <taxon>Bacillati</taxon>
        <taxon>Actinomycetota</taxon>
        <taxon>Actinomycetes</taxon>
        <taxon>Mycobacteriales</taxon>
        <taxon>Corynebacteriaceae</taxon>
        <taxon>Corynebacterium</taxon>
    </lineage>
</organism>
<feature type="active site" description="Proton donor/acceptor; for phosphatase activity" evidence="1">
    <location>
        <position position="277"/>
    </location>
</feature>
<dbReference type="InterPro" id="IPR036397">
    <property type="entry name" value="RNaseH_sf"/>
</dbReference>
<dbReference type="InterPro" id="IPR002156">
    <property type="entry name" value="RNaseH_domain"/>
</dbReference>
<dbReference type="SUPFAM" id="SSF53098">
    <property type="entry name" value="Ribonuclease H-like"/>
    <property type="match status" value="1"/>
</dbReference>
<dbReference type="GO" id="GO:0004523">
    <property type="term" value="F:RNA-DNA hybrid ribonuclease activity"/>
    <property type="evidence" value="ECO:0007669"/>
    <property type="project" value="InterPro"/>
</dbReference>
<dbReference type="PROSITE" id="PS50879">
    <property type="entry name" value="RNASE_H_1"/>
    <property type="match status" value="1"/>
</dbReference>
<dbReference type="Pfam" id="PF13456">
    <property type="entry name" value="RVT_3"/>
    <property type="match status" value="1"/>
</dbReference>
<dbReference type="PANTHER" id="PTHR48100">
    <property type="entry name" value="BROAD-SPECIFICITY PHOSPHATASE YOR283W-RELATED"/>
    <property type="match status" value="1"/>
</dbReference>
<proteinExistence type="predicted"/>
<dbReference type="EMBL" id="JASNVH010000015">
    <property type="protein sequence ID" value="MDK4307733.1"/>
    <property type="molecule type" value="Genomic_DNA"/>
</dbReference>
<evidence type="ECO:0000256" key="2">
    <source>
        <dbReference type="PIRSR" id="PIRSR613078-1"/>
    </source>
</evidence>
<gene>
    <name evidence="6" type="ORF">QPX42_09305</name>
</gene>
<dbReference type="GO" id="GO:0016791">
    <property type="term" value="F:phosphatase activity"/>
    <property type="evidence" value="ECO:0007669"/>
    <property type="project" value="TreeGrafter"/>
</dbReference>
<dbReference type="InterPro" id="IPR050275">
    <property type="entry name" value="PGM_Phosphatase"/>
</dbReference>
<dbReference type="Proteomes" id="UP001224412">
    <property type="component" value="Unassembled WGS sequence"/>
</dbReference>
<dbReference type="SMART" id="SM00855">
    <property type="entry name" value="PGAM"/>
    <property type="match status" value="1"/>
</dbReference>
<evidence type="ECO:0000256" key="4">
    <source>
        <dbReference type="SAM" id="MobiDB-lite"/>
    </source>
</evidence>
<dbReference type="AlphaFoldDB" id="A0AAP4BSX7"/>
<dbReference type="CDD" id="cd07067">
    <property type="entry name" value="HP_PGM_like"/>
    <property type="match status" value="1"/>
</dbReference>
<dbReference type="InterPro" id="IPR012337">
    <property type="entry name" value="RNaseH-like_sf"/>
</dbReference>
<evidence type="ECO:0000313" key="6">
    <source>
        <dbReference type="EMBL" id="MDK4307733.1"/>
    </source>
</evidence>
<feature type="compositionally biased region" description="Low complexity" evidence="4">
    <location>
        <begin position="180"/>
        <end position="189"/>
    </location>
</feature>
<dbReference type="InterPro" id="IPR014636">
    <property type="entry name" value="RNaseH/PGlycerate_mutase"/>
</dbReference>
<feature type="active site" description="Proton donor/acceptor" evidence="2">
    <location>
        <position position="277"/>
    </location>
</feature>
<evidence type="ECO:0000313" key="7">
    <source>
        <dbReference type="Proteomes" id="UP001224412"/>
    </source>
</evidence>
<sequence length="400" mass="42668">MKLIIYADGGSRGNPGIAGSGTVVYAADGTTVLREIVYVVGKKASNNVAEYHGLLRGLEAAVELGADDVDFYMDSRLVVEQMNGRWKIKHPDMKQLGLQAQKLMQQLGAVHLSWVRRSDNKVADALSNEAMDAAAKGHAPGVVERGDAAGAAPKPAEDSQSGDPTEVPGESPVSSDDDTTSTGSHGSWTGATCQPTTLILVRHGQTTYSAEHRYCGHSDIALTEVGEQQAEDSAAAVAERGVIDLVVSSPLQRCQVTAKKIAEKTGAELETHDALIEANFGEWEGLTFQQAQDDDAELHDAWVTDASLAPPAGESLAQVHRRVREFRKQLVAKHPGKTIAVVSHVNPIKSLTRQALNAGPATFSHLFLDLASIGVVKFYDENSPVASAVLSVNETAHLRR</sequence>
<dbReference type="SUPFAM" id="SSF53254">
    <property type="entry name" value="Phosphoglycerate mutase-like"/>
    <property type="match status" value="1"/>
</dbReference>
<dbReference type="CDD" id="cd09279">
    <property type="entry name" value="RNase_HI_like"/>
    <property type="match status" value="1"/>
</dbReference>
<comment type="caution">
    <text evidence="6">The sequence shown here is derived from an EMBL/GenBank/DDBJ whole genome shotgun (WGS) entry which is preliminary data.</text>
</comment>